<dbReference type="EMBL" id="DOZN01000021">
    <property type="protein sequence ID" value="HCC42483.1"/>
    <property type="molecule type" value="Genomic_DNA"/>
</dbReference>
<evidence type="ECO:0000256" key="1">
    <source>
        <dbReference type="SAM" id="Phobius"/>
    </source>
</evidence>
<reference evidence="2 3" key="1">
    <citation type="journal article" date="2018" name="Nat. Biotechnol.">
        <title>A standardized bacterial taxonomy based on genome phylogeny substantially revises the tree of life.</title>
        <authorList>
            <person name="Parks D.H."/>
            <person name="Chuvochina M."/>
            <person name="Waite D.W."/>
            <person name="Rinke C."/>
            <person name="Skarshewski A."/>
            <person name="Chaumeil P.A."/>
            <person name="Hugenholtz P."/>
        </authorList>
    </citation>
    <scope>NUCLEOTIDE SEQUENCE [LARGE SCALE GENOMIC DNA]</scope>
    <source>
        <strain evidence="2">UBA11701</strain>
    </source>
</reference>
<keyword evidence="1" id="KW-1133">Transmembrane helix</keyword>
<sequence length="81" mass="8652">MNKNLAFLLSFLTFLFVVGVLTLADHVPFSGQTVDTVSLVIAVLTFIVGSVVFGKSNKTLDLMVGAFAIVLAFYIALSVLI</sequence>
<gene>
    <name evidence="2" type="ORF">DEP93_03340</name>
</gene>
<keyword evidence="1" id="KW-0472">Membrane</keyword>
<keyword evidence="1" id="KW-0812">Transmembrane</keyword>
<organism evidence="2 3">
    <name type="scientific">candidate division WWE3 bacterium</name>
    <dbReference type="NCBI Taxonomy" id="2053526"/>
    <lineage>
        <taxon>Bacteria</taxon>
        <taxon>Katanobacteria</taxon>
    </lineage>
</organism>
<evidence type="ECO:0000313" key="2">
    <source>
        <dbReference type="EMBL" id="HCC42483.1"/>
    </source>
</evidence>
<dbReference type="AlphaFoldDB" id="A0A3D0ZRZ3"/>
<protein>
    <submittedName>
        <fullName evidence="2">Uncharacterized protein</fullName>
    </submittedName>
</protein>
<name>A0A3D0ZRZ3_UNCKA</name>
<evidence type="ECO:0000313" key="3">
    <source>
        <dbReference type="Proteomes" id="UP000263336"/>
    </source>
</evidence>
<feature type="transmembrane region" description="Helical" evidence="1">
    <location>
        <begin position="34"/>
        <end position="53"/>
    </location>
</feature>
<accession>A0A3D0ZRZ3</accession>
<comment type="caution">
    <text evidence="2">The sequence shown here is derived from an EMBL/GenBank/DDBJ whole genome shotgun (WGS) entry which is preliminary data.</text>
</comment>
<dbReference type="Proteomes" id="UP000263336">
    <property type="component" value="Unassembled WGS sequence"/>
</dbReference>
<feature type="transmembrane region" description="Helical" evidence="1">
    <location>
        <begin position="60"/>
        <end position="80"/>
    </location>
</feature>
<proteinExistence type="predicted"/>